<comment type="caution">
    <text evidence="1">The sequence shown here is derived from an EMBL/GenBank/DDBJ whole genome shotgun (WGS) entry which is preliminary data.</text>
</comment>
<dbReference type="Proteomes" id="UP001417504">
    <property type="component" value="Unassembled WGS sequence"/>
</dbReference>
<evidence type="ECO:0000313" key="1">
    <source>
        <dbReference type="EMBL" id="KAK9155570.1"/>
    </source>
</evidence>
<sequence>MAISAPTGSGKIVLFELYILRLLSRFLSQDGKFNHVKGTLKIVSPTLNVASNLKEKKDAEKESSQMGQVGARSNLVPLDSTQVHTTLGVVSTPAEGTHDITGDILDIGDLEEQNQDEECGLSTCYLIGLSE</sequence>
<dbReference type="Gene3D" id="3.40.50.300">
    <property type="entry name" value="P-loop containing nucleotide triphosphate hydrolases"/>
    <property type="match status" value="1"/>
</dbReference>
<protein>
    <submittedName>
        <fullName evidence="1">Uncharacterized protein</fullName>
    </submittedName>
</protein>
<dbReference type="EMBL" id="JBBNAE010000001">
    <property type="protein sequence ID" value="KAK9155570.1"/>
    <property type="molecule type" value="Genomic_DNA"/>
</dbReference>
<reference evidence="1 2" key="1">
    <citation type="submission" date="2024-01" db="EMBL/GenBank/DDBJ databases">
        <title>Genome assemblies of Stephania.</title>
        <authorList>
            <person name="Yang L."/>
        </authorList>
    </citation>
    <scope>NUCLEOTIDE SEQUENCE [LARGE SCALE GENOMIC DNA]</scope>
    <source>
        <strain evidence="1">QJT</strain>
        <tissue evidence="1">Leaf</tissue>
    </source>
</reference>
<evidence type="ECO:0000313" key="2">
    <source>
        <dbReference type="Proteomes" id="UP001417504"/>
    </source>
</evidence>
<organism evidence="1 2">
    <name type="scientific">Stephania japonica</name>
    <dbReference type="NCBI Taxonomy" id="461633"/>
    <lineage>
        <taxon>Eukaryota</taxon>
        <taxon>Viridiplantae</taxon>
        <taxon>Streptophyta</taxon>
        <taxon>Embryophyta</taxon>
        <taxon>Tracheophyta</taxon>
        <taxon>Spermatophyta</taxon>
        <taxon>Magnoliopsida</taxon>
        <taxon>Ranunculales</taxon>
        <taxon>Menispermaceae</taxon>
        <taxon>Menispermoideae</taxon>
        <taxon>Cissampelideae</taxon>
        <taxon>Stephania</taxon>
    </lineage>
</organism>
<name>A0AAP0KNX8_9MAGN</name>
<keyword evidence="2" id="KW-1185">Reference proteome</keyword>
<dbReference type="AlphaFoldDB" id="A0AAP0KNX8"/>
<proteinExistence type="predicted"/>
<gene>
    <name evidence="1" type="ORF">Sjap_003050</name>
</gene>
<accession>A0AAP0KNX8</accession>
<dbReference type="InterPro" id="IPR027417">
    <property type="entry name" value="P-loop_NTPase"/>
</dbReference>